<evidence type="ECO:0000313" key="4">
    <source>
        <dbReference type="Proteomes" id="UP001589693"/>
    </source>
</evidence>
<keyword evidence="4" id="KW-1185">Reference proteome</keyword>
<dbReference type="InterPro" id="IPR001031">
    <property type="entry name" value="Thioesterase"/>
</dbReference>
<comment type="caution">
    <text evidence="3">The sequence shown here is derived from an EMBL/GenBank/DDBJ whole genome shotgun (WGS) entry which is preliminary data.</text>
</comment>
<evidence type="ECO:0000313" key="3">
    <source>
        <dbReference type="EMBL" id="MFB9902331.1"/>
    </source>
</evidence>
<dbReference type="RefSeq" id="WP_377849419.1">
    <property type="nucleotide sequence ID" value="NZ_JBHLZU010000001.1"/>
</dbReference>
<dbReference type="EMBL" id="JBHLZU010000001">
    <property type="protein sequence ID" value="MFB9902331.1"/>
    <property type="molecule type" value="Genomic_DNA"/>
</dbReference>
<dbReference type="InterPro" id="IPR029058">
    <property type="entry name" value="AB_hydrolase_fold"/>
</dbReference>
<name>A0ABV5ZNA1_9PSEU</name>
<dbReference type="SUPFAM" id="SSF53474">
    <property type="entry name" value="alpha/beta-Hydrolases"/>
    <property type="match status" value="1"/>
</dbReference>
<accession>A0ABV5ZNA1</accession>
<evidence type="ECO:0000256" key="1">
    <source>
        <dbReference type="ARBA" id="ARBA00007169"/>
    </source>
</evidence>
<gene>
    <name evidence="3" type="ORF">ACFFQA_00135</name>
</gene>
<feature type="domain" description="Thioesterase" evidence="2">
    <location>
        <begin position="5"/>
        <end position="222"/>
    </location>
</feature>
<dbReference type="Gene3D" id="3.40.50.1820">
    <property type="entry name" value="alpha/beta hydrolase"/>
    <property type="match status" value="1"/>
</dbReference>
<dbReference type="PANTHER" id="PTHR11487:SF0">
    <property type="entry name" value="S-ACYL FATTY ACID SYNTHASE THIOESTERASE, MEDIUM CHAIN"/>
    <property type="match status" value="1"/>
</dbReference>
<comment type="similarity">
    <text evidence="1">Belongs to the thioesterase family.</text>
</comment>
<organism evidence="3 4">
    <name type="scientific">Allokutzneria oryzae</name>
    <dbReference type="NCBI Taxonomy" id="1378989"/>
    <lineage>
        <taxon>Bacteria</taxon>
        <taxon>Bacillati</taxon>
        <taxon>Actinomycetota</taxon>
        <taxon>Actinomycetes</taxon>
        <taxon>Pseudonocardiales</taxon>
        <taxon>Pseudonocardiaceae</taxon>
        <taxon>Allokutzneria</taxon>
    </lineage>
</organism>
<reference evidence="3 4" key="1">
    <citation type="submission" date="2024-09" db="EMBL/GenBank/DDBJ databases">
        <authorList>
            <person name="Sun Q."/>
            <person name="Mori K."/>
        </authorList>
    </citation>
    <scope>NUCLEOTIDE SEQUENCE [LARGE SCALE GENOMIC DNA]</scope>
    <source>
        <strain evidence="3 4">TBRC 7907</strain>
    </source>
</reference>
<dbReference type="InterPro" id="IPR012223">
    <property type="entry name" value="TEII"/>
</dbReference>
<proteinExistence type="inferred from homology"/>
<sequence>MSIDLFCVPHAGGSARSFLAWRRTFPPQIRVRPLELAGRGRRSREPRQETVQRVAADLAQLEPPPRYAILGHSMGGLIAYELALSLVAQGKTPPELVVVAGTRPPHLLSPVDQAALAELPDDELLEALAGSGTIPPSLRTSPMRELFVPIVRGDLRLIASYEPTVARLPVDVQAWFGADDPMTPEPTMAEWARYTSRTCSAREFPGTHFFPHTRLPDVIAHLTSLVRPQNGDAEENE</sequence>
<dbReference type="Proteomes" id="UP001589693">
    <property type="component" value="Unassembled WGS sequence"/>
</dbReference>
<protein>
    <submittedName>
        <fullName evidence="3">Thioesterase II family protein</fullName>
    </submittedName>
</protein>
<evidence type="ECO:0000259" key="2">
    <source>
        <dbReference type="Pfam" id="PF00975"/>
    </source>
</evidence>
<dbReference type="PANTHER" id="PTHR11487">
    <property type="entry name" value="THIOESTERASE"/>
    <property type="match status" value="1"/>
</dbReference>
<dbReference type="Pfam" id="PF00975">
    <property type="entry name" value="Thioesterase"/>
    <property type="match status" value="1"/>
</dbReference>